<protein>
    <submittedName>
        <fullName evidence="1">Uncharacterized protein</fullName>
    </submittedName>
</protein>
<dbReference type="AlphaFoldDB" id="A0A7M1NY05"/>
<name>A0A7M1NY05_HAEPA</name>
<gene>
    <name evidence="1" type="ORF">INP94_02785</name>
</gene>
<dbReference type="EMBL" id="CP063120">
    <property type="protein sequence ID" value="QOR17832.1"/>
    <property type="molecule type" value="Genomic_DNA"/>
</dbReference>
<proteinExistence type="predicted"/>
<organism evidence="1 2">
    <name type="scientific">Haemophilus parainfluenzae</name>
    <dbReference type="NCBI Taxonomy" id="729"/>
    <lineage>
        <taxon>Bacteria</taxon>
        <taxon>Pseudomonadati</taxon>
        <taxon>Pseudomonadota</taxon>
        <taxon>Gammaproteobacteria</taxon>
        <taxon>Pasteurellales</taxon>
        <taxon>Pasteurellaceae</taxon>
        <taxon>Haemophilus</taxon>
    </lineage>
</organism>
<dbReference type="RefSeq" id="WP_197543969.1">
    <property type="nucleotide sequence ID" value="NZ_CP063120.1"/>
</dbReference>
<sequence length="146" mass="16491">MANKKIVEGDVFIFSDVTIGEETLSLKNQIRLGKVVFLSKITKKAIGVIISHDTFSEIPNPNSINEIKFTNTIFYTGNQFLKNGYWEIVGNQPVTEAEKDLTLRLIGNSLWKLDTNLGVISNEDRKKYNKQLIHGFGALYSIINQL</sequence>
<dbReference type="Proteomes" id="UP000595009">
    <property type="component" value="Chromosome"/>
</dbReference>
<reference evidence="1 2" key="1">
    <citation type="submission" date="2020-10" db="EMBL/GenBank/DDBJ databases">
        <title>Genomic diversity and antimicrobial resistance of Haemophilus colonising the airways of young children with cystic fibrosis.</title>
        <authorList>
            <person name="Watts S.C."/>
            <person name="Judd L.M."/>
            <person name="Carzino R."/>
            <person name="Ranganathan S."/>
            <person name="Holt K.E."/>
        </authorList>
    </citation>
    <scope>NUCLEOTIDE SEQUENCE [LARGE SCALE GENOMIC DNA]</scope>
    <source>
        <strain evidence="1 2">M1C137_2</strain>
    </source>
</reference>
<evidence type="ECO:0000313" key="2">
    <source>
        <dbReference type="Proteomes" id="UP000595009"/>
    </source>
</evidence>
<accession>A0A7M1NY05</accession>
<evidence type="ECO:0000313" key="1">
    <source>
        <dbReference type="EMBL" id="QOR17832.1"/>
    </source>
</evidence>